<dbReference type="GO" id="GO:0003735">
    <property type="term" value="F:structural constituent of ribosome"/>
    <property type="evidence" value="ECO:0007669"/>
    <property type="project" value="InterPro"/>
</dbReference>
<accession>A0A1F5EAN3</accession>
<sequence>MAKAEIKKSQIKKRAKRNVSEGRIYIQSTFNNTIVSITDVDGNVISWASSGSLGFKGTKKSTPYAAQLASTSAIEKAKGFGLAKASVFVSGVGPGREAAVRSLSNAQITVDTIKDLTPSPHNGCRAKKSRRV</sequence>
<dbReference type="GO" id="GO:0019843">
    <property type="term" value="F:rRNA binding"/>
    <property type="evidence" value="ECO:0007669"/>
    <property type="project" value="UniProtKB-UniRule"/>
</dbReference>
<dbReference type="NCBIfam" id="TIGR03632">
    <property type="entry name" value="uS11_bact"/>
    <property type="match status" value="1"/>
</dbReference>
<evidence type="ECO:0000256" key="4">
    <source>
        <dbReference type="ARBA" id="ARBA00022980"/>
    </source>
</evidence>
<keyword evidence="4 6" id="KW-0689">Ribosomal protein</keyword>
<dbReference type="InterPro" id="IPR019981">
    <property type="entry name" value="Ribosomal_uS11_bac-type"/>
</dbReference>
<dbReference type="FunFam" id="3.30.420.80:FF:000010">
    <property type="entry name" value="30S ribosomal protein S11"/>
    <property type="match status" value="1"/>
</dbReference>
<evidence type="ECO:0000256" key="5">
    <source>
        <dbReference type="ARBA" id="ARBA00023274"/>
    </source>
</evidence>
<proteinExistence type="inferred from homology"/>
<dbReference type="HAMAP" id="MF_01310">
    <property type="entry name" value="Ribosomal_uS11"/>
    <property type="match status" value="1"/>
</dbReference>
<keyword evidence="3 6" id="KW-0694">RNA-binding</keyword>
<dbReference type="InterPro" id="IPR036967">
    <property type="entry name" value="Ribosomal_uS11_sf"/>
</dbReference>
<dbReference type="NCBIfam" id="NF003698">
    <property type="entry name" value="PRK05309.1"/>
    <property type="match status" value="1"/>
</dbReference>
<comment type="caution">
    <text evidence="7">The sequence shown here is derived from an EMBL/GenBank/DDBJ whole genome shotgun (WGS) entry which is preliminary data.</text>
</comment>
<dbReference type="GO" id="GO:1990904">
    <property type="term" value="C:ribonucleoprotein complex"/>
    <property type="evidence" value="ECO:0007669"/>
    <property type="project" value="UniProtKB-KW"/>
</dbReference>
<dbReference type="Proteomes" id="UP000178583">
    <property type="component" value="Unassembled WGS sequence"/>
</dbReference>
<evidence type="ECO:0000313" key="8">
    <source>
        <dbReference type="Proteomes" id="UP000178583"/>
    </source>
</evidence>
<reference evidence="7 8" key="1">
    <citation type="journal article" date="2016" name="Nat. Commun.">
        <title>Thousands of microbial genomes shed light on interconnected biogeochemical processes in an aquifer system.</title>
        <authorList>
            <person name="Anantharaman K."/>
            <person name="Brown C.T."/>
            <person name="Hug L.A."/>
            <person name="Sharon I."/>
            <person name="Castelle C.J."/>
            <person name="Probst A.J."/>
            <person name="Thomas B.C."/>
            <person name="Singh A."/>
            <person name="Wilkins M.J."/>
            <person name="Karaoz U."/>
            <person name="Brodie E.L."/>
            <person name="Williams K.H."/>
            <person name="Hubbard S.S."/>
            <person name="Banfield J.F."/>
        </authorList>
    </citation>
    <scope>NUCLEOTIDE SEQUENCE [LARGE SCALE GENOMIC DNA]</scope>
</reference>
<evidence type="ECO:0000256" key="2">
    <source>
        <dbReference type="ARBA" id="ARBA00022730"/>
    </source>
</evidence>
<evidence type="ECO:0000256" key="3">
    <source>
        <dbReference type="ARBA" id="ARBA00022884"/>
    </source>
</evidence>
<protein>
    <recommendedName>
        <fullName evidence="6">Small ribosomal subunit protein uS11</fullName>
    </recommendedName>
</protein>
<keyword evidence="2 6" id="KW-0699">rRNA-binding</keyword>
<gene>
    <name evidence="6" type="primary">rpsK</name>
    <name evidence="7" type="ORF">A2215_01470</name>
</gene>
<dbReference type="GO" id="GO:0006412">
    <property type="term" value="P:translation"/>
    <property type="evidence" value="ECO:0007669"/>
    <property type="project" value="UniProtKB-UniRule"/>
</dbReference>
<keyword evidence="5 6" id="KW-0687">Ribonucleoprotein</keyword>
<evidence type="ECO:0000256" key="1">
    <source>
        <dbReference type="ARBA" id="ARBA00006194"/>
    </source>
</evidence>
<dbReference type="PIRSF" id="PIRSF002131">
    <property type="entry name" value="Ribosomal_S11"/>
    <property type="match status" value="1"/>
</dbReference>
<evidence type="ECO:0000313" key="7">
    <source>
        <dbReference type="EMBL" id="OGD64370.1"/>
    </source>
</evidence>
<evidence type="ECO:0000256" key="6">
    <source>
        <dbReference type="HAMAP-Rule" id="MF_01310"/>
    </source>
</evidence>
<dbReference type="Pfam" id="PF00411">
    <property type="entry name" value="Ribosomal_S11"/>
    <property type="match status" value="1"/>
</dbReference>
<organism evidence="7 8">
    <name type="scientific">Candidatus Berkelbacteria bacterium RIFOXYA2_FULL_43_10</name>
    <dbReference type="NCBI Taxonomy" id="1797472"/>
    <lineage>
        <taxon>Bacteria</taxon>
        <taxon>Candidatus Berkelbacteria</taxon>
    </lineage>
</organism>
<dbReference type="SUPFAM" id="SSF53137">
    <property type="entry name" value="Translational machinery components"/>
    <property type="match status" value="1"/>
</dbReference>
<dbReference type="EMBL" id="MEZY01000020">
    <property type="protein sequence ID" value="OGD64370.1"/>
    <property type="molecule type" value="Genomic_DNA"/>
</dbReference>
<dbReference type="GO" id="GO:0005840">
    <property type="term" value="C:ribosome"/>
    <property type="evidence" value="ECO:0007669"/>
    <property type="project" value="UniProtKB-KW"/>
</dbReference>
<dbReference type="STRING" id="1797472.A2215_01470"/>
<dbReference type="Gene3D" id="3.30.420.80">
    <property type="entry name" value="Ribosomal protein S11"/>
    <property type="match status" value="1"/>
</dbReference>
<dbReference type="InterPro" id="IPR001971">
    <property type="entry name" value="Ribosomal_uS11"/>
</dbReference>
<dbReference type="PANTHER" id="PTHR11759">
    <property type="entry name" value="40S RIBOSOMAL PROTEIN S14/30S RIBOSOMAL PROTEIN S11"/>
    <property type="match status" value="1"/>
</dbReference>
<comment type="similarity">
    <text evidence="1 6">Belongs to the universal ribosomal protein uS11 family.</text>
</comment>
<comment type="function">
    <text evidence="6">Located on the platform of the 30S subunit, it bridges several disparate RNA helices of the 16S rRNA. Forms part of the Shine-Dalgarno cleft in the 70S ribosome.</text>
</comment>
<name>A0A1F5EAN3_9BACT</name>
<dbReference type="AlphaFoldDB" id="A0A1F5EAN3"/>
<comment type="subunit">
    <text evidence="6">Part of the 30S ribosomal subunit. Interacts with proteins S7 and S18. Binds to IF-3.</text>
</comment>